<evidence type="ECO:0000256" key="7">
    <source>
        <dbReference type="SAM" id="SignalP"/>
    </source>
</evidence>
<name>A0A8C5A0N9_GADMO</name>
<dbReference type="Proteomes" id="UP000694546">
    <property type="component" value="Chromosome 11"/>
</dbReference>
<evidence type="ECO:0000313" key="8">
    <source>
        <dbReference type="Ensembl" id="ENSGMOP00000024425.1"/>
    </source>
</evidence>
<evidence type="ECO:0000256" key="6">
    <source>
        <dbReference type="SAM" id="Phobius"/>
    </source>
</evidence>
<dbReference type="Ensembl" id="ENSGMOT00000074778.1">
    <property type="protein sequence ID" value="ENSGMOP00000024425.1"/>
    <property type="gene ID" value="ENSGMOG00000006334.2"/>
</dbReference>
<evidence type="ECO:0000256" key="1">
    <source>
        <dbReference type="ARBA" id="ARBA00004141"/>
    </source>
</evidence>
<feature type="signal peptide" evidence="7">
    <location>
        <begin position="1"/>
        <end position="16"/>
    </location>
</feature>
<keyword evidence="5 6" id="KW-0472">Membrane</keyword>
<feature type="transmembrane region" description="Helical" evidence="6">
    <location>
        <begin position="100"/>
        <end position="119"/>
    </location>
</feature>
<feature type="transmembrane region" description="Helical" evidence="6">
    <location>
        <begin position="157"/>
        <end position="180"/>
    </location>
</feature>
<evidence type="ECO:0000313" key="9">
    <source>
        <dbReference type="Proteomes" id="UP000694546"/>
    </source>
</evidence>
<keyword evidence="9" id="KW-1185">Reference proteome</keyword>
<dbReference type="GO" id="GO:0016020">
    <property type="term" value="C:membrane"/>
    <property type="evidence" value="ECO:0007669"/>
    <property type="project" value="UniProtKB-SubCell"/>
</dbReference>
<comment type="subcellular location">
    <subcellularLocation>
        <location evidence="1">Membrane</location>
        <topology evidence="1">Multi-pass membrane protein</topology>
    </subcellularLocation>
</comment>
<evidence type="ECO:0000256" key="2">
    <source>
        <dbReference type="ARBA" id="ARBA00006665"/>
    </source>
</evidence>
<feature type="transmembrane region" description="Helical" evidence="6">
    <location>
        <begin position="200"/>
        <end position="225"/>
    </location>
</feature>
<dbReference type="GeneTree" id="ENSGT01030000234623"/>
<feature type="transmembrane region" description="Helical" evidence="6">
    <location>
        <begin position="267"/>
        <end position="286"/>
    </location>
</feature>
<accession>A0A8C5A0N9</accession>
<dbReference type="PANTHER" id="PTHR10383">
    <property type="entry name" value="SERINE INCORPORATOR"/>
    <property type="match status" value="1"/>
</dbReference>
<proteinExistence type="inferred from homology"/>
<reference evidence="8" key="1">
    <citation type="submission" date="2025-08" db="UniProtKB">
        <authorList>
            <consortium name="Ensembl"/>
        </authorList>
    </citation>
    <scope>IDENTIFICATION</scope>
</reference>
<dbReference type="Pfam" id="PF03348">
    <property type="entry name" value="Serinc"/>
    <property type="match status" value="1"/>
</dbReference>
<protein>
    <submittedName>
        <fullName evidence="8">Serine incorporator 2, like</fullName>
    </submittedName>
</protein>
<dbReference type="PANTHER" id="PTHR10383:SF64">
    <property type="entry name" value="SERINE INCORPORATOR 2"/>
    <property type="match status" value="1"/>
</dbReference>
<dbReference type="AlphaFoldDB" id="A0A8C5A0N9"/>
<feature type="chain" id="PRO_5034895265" evidence="7">
    <location>
        <begin position="17"/>
        <end position="446"/>
    </location>
</feature>
<feature type="transmembrane region" description="Helical" evidence="6">
    <location>
        <begin position="237"/>
        <end position="255"/>
    </location>
</feature>
<organism evidence="8 9">
    <name type="scientific">Gadus morhua</name>
    <name type="common">Atlantic cod</name>
    <dbReference type="NCBI Taxonomy" id="8049"/>
    <lineage>
        <taxon>Eukaryota</taxon>
        <taxon>Metazoa</taxon>
        <taxon>Chordata</taxon>
        <taxon>Craniata</taxon>
        <taxon>Vertebrata</taxon>
        <taxon>Euteleostomi</taxon>
        <taxon>Actinopterygii</taxon>
        <taxon>Neopterygii</taxon>
        <taxon>Teleostei</taxon>
        <taxon>Neoteleostei</taxon>
        <taxon>Acanthomorphata</taxon>
        <taxon>Zeiogadaria</taxon>
        <taxon>Gadariae</taxon>
        <taxon>Gadiformes</taxon>
        <taxon>Gadoidei</taxon>
        <taxon>Gadidae</taxon>
        <taxon>Gadus</taxon>
    </lineage>
</organism>
<evidence type="ECO:0000256" key="4">
    <source>
        <dbReference type="ARBA" id="ARBA00022989"/>
    </source>
</evidence>
<keyword evidence="4 6" id="KW-1133">Transmembrane helix</keyword>
<evidence type="ECO:0000256" key="3">
    <source>
        <dbReference type="ARBA" id="ARBA00022692"/>
    </source>
</evidence>
<keyword evidence="3 6" id="KW-0812">Transmembrane</keyword>
<sequence>MGACMALCSMASCASCLCGSAPCLLCGCCPSSKSSTITRLIYSFFLLLGTIVSVIMILPGMEDQLRKIPGFCVGGDSILGLDNLVDCDVILGYKSVYRMCFAMTCFFFFFSAIMIQVRSSKDCRAAVQNGFWFFKFLMLIGITVGAFFIPDGMFHTVWFYFGAVGSFIFIIIQLILLIDFAYSWNKVWVENAEDGENKGWFAGLLFFTVLHYALAFTALVLFYVYYTKPDDCTEHKVFISLNLIFCIIISVVSVLPKVQEAQPLSGLLQSSLISLYTMYVTWSAMTNNPSECVLFLCFKFLTLKNKGVARLFCLLSVSLIVPDSPLSPSLSIRSSSNTQVNKLMQTEEGGGSGGEGVVGEDGLLRAVDNEEEAVSYSYSFFHFHLCLASLYIMMTLTNWYQPDTSVQKMSNSMPAVWVKIASSWLGLALYLWTLLAPLVFPDREFN</sequence>
<feature type="transmembrane region" description="Helical" evidence="6">
    <location>
        <begin position="41"/>
        <end position="58"/>
    </location>
</feature>
<comment type="similarity">
    <text evidence="2">Belongs to the TDE1 family.</text>
</comment>
<gene>
    <name evidence="8" type="primary">serinc2l</name>
</gene>
<feature type="transmembrane region" description="Helical" evidence="6">
    <location>
        <begin position="421"/>
        <end position="440"/>
    </location>
</feature>
<feature type="transmembrane region" description="Helical" evidence="6">
    <location>
        <begin position="380"/>
        <end position="400"/>
    </location>
</feature>
<dbReference type="InterPro" id="IPR005016">
    <property type="entry name" value="TDE1/TMS"/>
</dbReference>
<evidence type="ECO:0000256" key="5">
    <source>
        <dbReference type="ARBA" id="ARBA00023136"/>
    </source>
</evidence>
<reference evidence="8" key="2">
    <citation type="submission" date="2025-09" db="UniProtKB">
        <authorList>
            <consortium name="Ensembl"/>
        </authorList>
    </citation>
    <scope>IDENTIFICATION</scope>
</reference>
<keyword evidence="7" id="KW-0732">Signal</keyword>
<feature type="transmembrane region" description="Helical" evidence="6">
    <location>
        <begin position="131"/>
        <end position="150"/>
    </location>
</feature>